<sequence length="372" mass="38845">MELLSRVATAARWVAGRLVRLALLLAAVATASFALLVSSPVDPVDAYVGGDIAAVGPEQRALIAERWGLDEPPVERFLAWAGQLAQGDLGRSLTFDQPVAEVIGERFLASLALMATAWLLSGLFGFALGVLAGARQGRVTDRAICWWAYTLASAPTFWVGLLLLYVFSVQLGWAPVCCAVPVGILAEDVTLLDRLHHLVLPALTLSIVGVAPVVLHTRHAVVEALASDYVAFARAQGESATGVVLHRVLRNAAAPAVLLQFSSLGELFGGAVLAEQVFSYPGLGAATTAAALGQDVPLLLGIVLFTTVFVFVGNQVGDLVHARLDPRVSADLAAARRARRGLRGPLGAPPPAPDAPPAREPVAPSPAGQGVR</sequence>
<evidence type="ECO:0000256" key="8">
    <source>
        <dbReference type="SAM" id="MobiDB-lite"/>
    </source>
</evidence>
<evidence type="ECO:0000313" key="10">
    <source>
        <dbReference type="EMBL" id="MDP5183737.1"/>
    </source>
</evidence>
<evidence type="ECO:0000256" key="4">
    <source>
        <dbReference type="ARBA" id="ARBA00022692"/>
    </source>
</evidence>
<dbReference type="Gene3D" id="1.10.3720.10">
    <property type="entry name" value="MetI-like"/>
    <property type="match status" value="1"/>
</dbReference>
<dbReference type="Proteomes" id="UP001233673">
    <property type="component" value="Unassembled WGS sequence"/>
</dbReference>
<keyword evidence="6 7" id="KW-0472">Membrane</keyword>
<feature type="transmembrane region" description="Helical" evidence="7">
    <location>
        <begin position="21"/>
        <end position="41"/>
    </location>
</feature>
<evidence type="ECO:0000256" key="5">
    <source>
        <dbReference type="ARBA" id="ARBA00022989"/>
    </source>
</evidence>
<evidence type="ECO:0000259" key="9">
    <source>
        <dbReference type="PROSITE" id="PS50928"/>
    </source>
</evidence>
<keyword evidence="4 7" id="KW-0812">Transmembrane</keyword>
<comment type="caution">
    <text evidence="10">The sequence shown here is derived from an EMBL/GenBank/DDBJ whole genome shotgun (WGS) entry which is preliminary data.</text>
</comment>
<feature type="transmembrane region" description="Helical" evidence="7">
    <location>
        <begin position="298"/>
        <end position="317"/>
    </location>
</feature>
<keyword evidence="5 7" id="KW-1133">Transmembrane helix</keyword>
<feature type="region of interest" description="Disordered" evidence="8">
    <location>
        <begin position="340"/>
        <end position="372"/>
    </location>
</feature>
<feature type="transmembrane region" description="Helical" evidence="7">
    <location>
        <begin position="107"/>
        <end position="132"/>
    </location>
</feature>
<accession>A0ABT9IDS1</accession>
<feature type="transmembrane region" description="Helical" evidence="7">
    <location>
        <begin position="198"/>
        <end position="215"/>
    </location>
</feature>
<dbReference type="RefSeq" id="WP_306000348.1">
    <property type="nucleotide sequence ID" value="NZ_JASNFN010000014.1"/>
</dbReference>
<feature type="transmembrane region" description="Helical" evidence="7">
    <location>
        <begin position="144"/>
        <end position="167"/>
    </location>
</feature>
<evidence type="ECO:0000256" key="7">
    <source>
        <dbReference type="RuleBase" id="RU363032"/>
    </source>
</evidence>
<evidence type="ECO:0000256" key="6">
    <source>
        <dbReference type="ARBA" id="ARBA00023136"/>
    </source>
</evidence>
<name>A0ABT9IDS1_9ACTN</name>
<dbReference type="PROSITE" id="PS50928">
    <property type="entry name" value="ABC_TM1"/>
    <property type="match status" value="1"/>
</dbReference>
<evidence type="ECO:0000256" key="2">
    <source>
        <dbReference type="ARBA" id="ARBA00022448"/>
    </source>
</evidence>
<gene>
    <name evidence="10" type="ORF">QOZ88_13935</name>
</gene>
<dbReference type="SUPFAM" id="SSF161098">
    <property type="entry name" value="MetI-like"/>
    <property type="match status" value="1"/>
</dbReference>
<dbReference type="InterPro" id="IPR035906">
    <property type="entry name" value="MetI-like_sf"/>
</dbReference>
<comment type="similarity">
    <text evidence="7">Belongs to the binding-protein-dependent transport system permease family.</text>
</comment>
<dbReference type="InterPro" id="IPR000515">
    <property type="entry name" value="MetI-like"/>
</dbReference>
<dbReference type="Pfam" id="PF00528">
    <property type="entry name" value="BPD_transp_1"/>
    <property type="match status" value="1"/>
</dbReference>
<reference evidence="11" key="1">
    <citation type="submission" date="2023-05" db="EMBL/GenBank/DDBJ databases">
        <title>Draft genome of Pseudofrankia sp. BMG5.37.</title>
        <authorList>
            <person name="Gtari M."/>
            <person name="Ghodhbane F."/>
            <person name="Sbissi I."/>
        </authorList>
    </citation>
    <scope>NUCLEOTIDE SEQUENCE [LARGE SCALE GENOMIC DNA]</scope>
    <source>
        <strain evidence="11">BMG 814</strain>
    </source>
</reference>
<keyword evidence="2 7" id="KW-0813">Transport</keyword>
<comment type="subcellular location">
    <subcellularLocation>
        <location evidence="1 7">Cell membrane</location>
        <topology evidence="1 7">Multi-pass membrane protein</topology>
    </subcellularLocation>
</comment>
<organism evidence="10 11">
    <name type="scientific">Blastococcus carthaginiensis</name>
    <dbReference type="NCBI Taxonomy" id="3050034"/>
    <lineage>
        <taxon>Bacteria</taxon>
        <taxon>Bacillati</taxon>
        <taxon>Actinomycetota</taxon>
        <taxon>Actinomycetes</taxon>
        <taxon>Geodermatophilales</taxon>
        <taxon>Geodermatophilaceae</taxon>
        <taxon>Blastococcus</taxon>
    </lineage>
</organism>
<dbReference type="PANTHER" id="PTHR43163">
    <property type="entry name" value="DIPEPTIDE TRANSPORT SYSTEM PERMEASE PROTEIN DPPB-RELATED"/>
    <property type="match status" value="1"/>
</dbReference>
<feature type="domain" description="ABC transmembrane type-1" evidence="9">
    <location>
        <begin position="107"/>
        <end position="317"/>
    </location>
</feature>
<feature type="compositionally biased region" description="Pro residues" evidence="8">
    <location>
        <begin position="347"/>
        <end position="359"/>
    </location>
</feature>
<evidence type="ECO:0000256" key="1">
    <source>
        <dbReference type="ARBA" id="ARBA00004651"/>
    </source>
</evidence>
<evidence type="ECO:0000313" key="11">
    <source>
        <dbReference type="Proteomes" id="UP001233673"/>
    </source>
</evidence>
<dbReference type="CDD" id="cd06261">
    <property type="entry name" value="TM_PBP2"/>
    <property type="match status" value="1"/>
</dbReference>
<proteinExistence type="inferred from homology"/>
<evidence type="ECO:0000256" key="3">
    <source>
        <dbReference type="ARBA" id="ARBA00022475"/>
    </source>
</evidence>
<dbReference type="PANTHER" id="PTHR43163:SF6">
    <property type="entry name" value="DIPEPTIDE TRANSPORT SYSTEM PERMEASE PROTEIN DPPB-RELATED"/>
    <property type="match status" value="1"/>
</dbReference>
<protein>
    <submittedName>
        <fullName evidence="10">ABC transporter permease</fullName>
    </submittedName>
</protein>
<keyword evidence="11" id="KW-1185">Reference proteome</keyword>
<dbReference type="EMBL" id="JASNFN010000014">
    <property type="protein sequence ID" value="MDP5183737.1"/>
    <property type="molecule type" value="Genomic_DNA"/>
</dbReference>
<keyword evidence="3" id="KW-1003">Cell membrane</keyword>